<gene>
    <name evidence="1" type="ORF">NCTC8622_06080</name>
</gene>
<evidence type="ECO:0000313" key="2">
    <source>
        <dbReference type="Proteomes" id="UP000254079"/>
    </source>
</evidence>
<dbReference type="AlphaFoldDB" id="A0A376UBT7"/>
<protein>
    <submittedName>
        <fullName evidence="1">Prophage tail fiber C-terminus family protein</fullName>
    </submittedName>
</protein>
<name>A0A376UBT7_ECOLX</name>
<dbReference type="Proteomes" id="UP000254079">
    <property type="component" value="Unassembled WGS sequence"/>
</dbReference>
<accession>A0A376UBT7</accession>
<proteinExistence type="predicted"/>
<sequence length="51" mass="5729">MNILKKLMQRLCGCGKHDDRENGELLTAQLRLGPADILESMRMALSRSRTG</sequence>
<evidence type="ECO:0000313" key="1">
    <source>
        <dbReference type="EMBL" id="STI86936.1"/>
    </source>
</evidence>
<organism evidence="1 2">
    <name type="scientific">Escherichia coli</name>
    <dbReference type="NCBI Taxonomy" id="562"/>
    <lineage>
        <taxon>Bacteria</taxon>
        <taxon>Pseudomonadati</taxon>
        <taxon>Pseudomonadota</taxon>
        <taxon>Gammaproteobacteria</taxon>
        <taxon>Enterobacterales</taxon>
        <taxon>Enterobacteriaceae</taxon>
        <taxon>Escherichia</taxon>
    </lineage>
</organism>
<dbReference type="EMBL" id="UGCP01000002">
    <property type="protein sequence ID" value="STI86936.1"/>
    <property type="molecule type" value="Genomic_DNA"/>
</dbReference>
<reference evidence="1 2" key="1">
    <citation type="submission" date="2018-06" db="EMBL/GenBank/DDBJ databases">
        <authorList>
            <consortium name="Pathogen Informatics"/>
            <person name="Doyle S."/>
        </authorList>
    </citation>
    <scope>NUCLEOTIDE SEQUENCE [LARGE SCALE GENOMIC DNA]</scope>
    <source>
        <strain evidence="1 2">NCTC8622</strain>
    </source>
</reference>